<gene>
    <name evidence="6" type="ORF">UFOPK2582_01469</name>
</gene>
<dbReference type="InterPro" id="IPR013780">
    <property type="entry name" value="Glyco_hydro_b"/>
</dbReference>
<dbReference type="PANTHER" id="PTHR31308:SF5">
    <property type="entry name" value="ERGOSTERYL-BETA-GLUCOSIDASE"/>
    <property type="match status" value="1"/>
</dbReference>
<dbReference type="GO" id="GO:0000272">
    <property type="term" value="P:polysaccharide catabolic process"/>
    <property type="evidence" value="ECO:0007669"/>
    <property type="project" value="InterPro"/>
</dbReference>
<evidence type="ECO:0000259" key="4">
    <source>
        <dbReference type="Pfam" id="PF00150"/>
    </source>
</evidence>
<dbReference type="Gene3D" id="3.20.20.80">
    <property type="entry name" value="Glycosidases"/>
    <property type="match status" value="1"/>
</dbReference>
<dbReference type="GO" id="GO:0016042">
    <property type="term" value="P:lipid catabolic process"/>
    <property type="evidence" value="ECO:0007669"/>
    <property type="project" value="UniProtKB-ARBA"/>
</dbReference>
<dbReference type="AlphaFoldDB" id="A0A6J6QSG9"/>
<dbReference type="Pfam" id="PF00150">
    <property type="entry name" value="Cellulase"/>
    <property type="match status" value="1"/>
</dbReference>
<dbReference type="InterPro" id="IPR017853">
    <property type="entry name" value="GH"/>
</dbReference>
<name>A0A6J6QSG9_9ZZZZ</name>
<protein>
    <submittedName>
        <fullName evidence="6">Unannotated protein</fullName>
    </submittedName>
</protein>
<evidence type="ECO:0000256" key="2">
    <source>
        <dbReference type="ARBA" id="ARBA00022801"/>
    </source>
</evidence>
<evidence type="ECO:0000259" key="5">
    <source>
        <dbReference type="Pfam" id="PF18564"/>
    </source>
</evidence>
<dbReference type="SUPFAM" id="SSF51445">
    <property type="entry name" value="(Trans)glycosidases"/>
    <property type="match status" value="1"/>
</dbReference>
<dbReference type="PANTHER" id="PTHR31308">
    <property type="match status" value="1"/>
</dbReference>
<organism evidence="6">
    <name type="scientific">freshwater metagenome</name>
    <dbReference type="NCBI Taxonomy" id="449393"/>
    <lineage>
        <taxon>unclassified sequences</taxon>
        <taxon>metagenomes</taxon>
        <taxon>ecological metagenomes</taxon>
    </lineage>
</organism>
<evidence type="ECO:0000313" key="6">
    <source>
        <dbReference type="EMBL" id="CAB4711908.1"/>
    </source>
</evidence>
<comment type="similarity">
    <text evidence="1">Belongs to the glycosyl hydrolase 5 (cellulase A) family.</text>
</comment>
<proteinExistence type="inferred from homology"/>
<evidence type="ECO:0000256" key="3">
    <source>
        <dbReference type="ARBA" id="ARBA00023295"/>
    </source>
</evidence>
<keyword evidence="3" id="KW-0326">Glycosidase</keyword>
<feature type="domain" description="Glycoside hydrolase family 5 C-terminal" evidence="5">
    <location>
        <begin position="357"/>
        <end position="438"/>
    </location>
</feature>
<feature type="domain" description="Glycoside hydrolase family 5" evidence="4">
    <location>
        <begin position="49"/>
        <end position="341"/>
    </location>
</feature>
<accession>A0A6J6QSG9</accession>
<dbReference type="InterPro" id="IPR001547">
    <property type="entry name" value="Glyco_hydro_5"/>
</dbReference>
<dbReference type="Gene3D" id="2.60.40.1180">
    <property type="entry name" value="Golgi alpha-mannosidase II"/>
    <property type="match status" value="1"/>
</dbReference>
<dbReference type="InterPro" id="IPR052066">
    <property type="entry name" value="Glycosphingolipid_Hydrolases"/>
</dbReference>
<keyword evidence="2" id="KW-0378">Hydrolase</keyword>
<sequence length="446" mass="48212">MTSEPADVIGPLHMRGRELVDATGRVVLIHGTNVVNKSEPFLAPLENGWLGPQDFAEFQADGFNGIRLGVWAAKLMPAPGVIDTDYLAEVAQVIDTLTAQNLWVLLDFHQDVFWGMPSWATTAEAAALSPTAPKEIEAAIGWAANYLSPRSLQQWNDWWAQVPVSEGRSAIDLYGDGVAALANEVKDETNVMGIDLINEPFPGDKFFECVTSCGGRYRQAEAMYTSLTARVNQAAPGLAVWWAPFNIGEPFPDTPAPGANVGYTFHAYCYDTDGGEPVQPAPAPSALCDAVFGSVFSDAHSVSTRWNAPTLLGEFGASQSPLNATRTTQLADEYLMSWMHWHHPGTWPEVVRTQLVRAYAQATAGHPVSQHFDPATGDFYFRYQPDESVLAPTSIVLPAAQYPDGYSATVTGGTVTSQANSGRLTVESDQGAAEVRVHVQRTAPEA</sequence>
<dbReference type="GO" id="GO:0004553">
    <property type="term" value="F:hydrolase activity, hydrolyzing O-glycosyl compounds"/>
    <property type="evidence" value="ECO:0007669"/>
    <property type="project" value="InterPro"/>
</dbReference>
<dbReference type="EMBL" id="CAEZXS010000218">
    <property type="protein sequence ID" value="CAB4711908.1"/>
    <property type="molecule type" value="Genomic_DNA"/>
</dbReference>
<dbReference type="GO" id="GO:1901136">
    <property type="term" value="P:carbohydrate derivative catabolic process"/>
    <property type="evidence" value="ECO:0007669"/>
    <property type="project" value="UniProtKB-ARBA"/>
</dbReference>
<dbReference type="Pfam" id="PF18564">
    <property type="entry name" value="Glyco_hydro_5_C"/>
    <property type="match status" value="1"/>
</dbReference>
<evidence type="ECO:0000256" key="1">
    <source>
        <dbReference type="ARBA" id="ARBA00005641"/>
    </source>
</evidence>
<dbReference type="InterPro" id="IPR041036">
    <property type="entry name" value="GH5_C"/>
</dbReference>
<reference evidence="6" key="1">
    <citation type="submission" date="2020-05" db="EMBL/GenBank/DDBJ databases">
        <authorList>
            <person name="Chiriac C."/>
            <person name="Salcher M."/>
            <person name="Ghai R."/>
            <person name="Kavagutti S V."/>
        </authorList>
    </citation>
    <scope>NUCLEOTIDE SEQUENCE</scope>
</reference>